<evidence type="ECO:0000313" key="1">
    <source>
        <dbReference type="EMBL" id="MFC4455251.1"/>
    </source>
</evidence>
<organism evidence="1 2">
    <name type="scientific">Deinococcus sonorensis</name>
    <dbReference type="NCBI Taxonomy" id="309891"/>
    <lineage>
        <taxon>Bacteria</taxon>
        <taxon>Thermotogati</taxon>
        <taxon>Deinococcota</taxon>
        <taxon>Deinococci</taxon>
        <taxon>Deinococcales</taxon>
        <taxon>Deinococcaceae</taxon>
        <taxon>Deinococcus</taxon>
    </lineage>
</organism>
<comment type="caution">
    <text evidence="1">The sequence shown here is derived from an EMBL/GenBank/DDBJ whole genome shotgun (WGS) entry which is preliminary data.</text>
</comment>
<name>A0ABV8YA57_9DEIO</name>
<keyword evidence="2" id="KW-1185">Reference proteome</keyword>
<evidence type="ECO:0008006" key="3">
    <source>
        <dbReference type="Google" id="ProtNLM"/>
    </source>
</evidence>
<protein>
    <recommendedName>
        <fullName evidence="3">Lipoprotein</fullName>
    </recommendedName>
</protein>
<gene>
    <name evidence="1" type="ORF">ACFO0P_15845</name>
</gene>
<dbReference type="EMBL" id="JBHSEG010000008">
    <property type="protein sequence ID" value="MFC4455251.1"/>
    <property type="molecule type" value="Genomic_DNA"/>
</dbReference>
<dbReference type="RefSeq" id="WP_380129965.1">
    <property type="nucleotide sequence ID" value="NZ_JBHSEG010000008.1"/>
</dbReference>
<dbReference type="Proteomes" id="UP001595939">
    <property type="component" value="Unassembled WGS sequence"/>
</dbReference>
<reference evidence="2" key="1">
    <citation type="journal article" date="2019" name="Int. J. Syst. Evol. Microbiol.">
        <title>The Global Catalogue of Microorganisms (GCM) 10K type strain sequencing project: providing services to taxonomists for standard genome sequencing and annotation.</title>
        <authorList>
            <consortium name="The Broad Institute Genomics Platform"/>
            <consortium name="The Broad Institute Genome Sequencing Center for Infectious Disease"/>
            <person name="Wu L."/>
            <person name="Ma J."/>
        </authorList>
    </citation>
    <scope>NUCLEOTIDE SEQUENCE [LARGE SCALE GENOMIC DNA]</scope>
    <source>
        <strain evidence="2">CCUG 39970</strain>
    </source>
</reference>
<sequence length="123" mass="13386">MKRLLSLNVVLAVALMACGPTQRVDQVRPDGGVSSLSGRYDTVFFSAQLSETSNPADVASVEFNIGNRMYVPSPSGVGFYTWGTNNACSDLPQGRQILFRAVFFNKAKQVIDEQSKTISIMTC</sequence>
<dbReference type="PROSITE" id="PS51257">
    <property type="entry name" value="PROKAR_LIPOPROTEIN"/>
    <property type="match status" value="1"/>
</dbReference>
<accession>A0ABV8YA57</accession>
<evidence type="ECO:0000313" key="2">
    <source>
        <dbReference type="Proteomes" id="UP001595939"/>
    </source>
</evidence>
<proteinExistence type="predicted"/>